<feature type="compositionally biased region" description="Acidic residues" evidence="6">
    <location>
        <begin position="34"/>
        <end position="60"/>
    </location>
</feature>
<keyword evidence="4" id="KW-1015">Disulfide bond</keyword>
<dbReference type="PANTHER" id="PTHR42852">
    <property type="entry name" value="THIOL:DISULFIDE INTERCHANGE PROTEIN DSBE"/>
    <property type="match status" value="1"/>
</dbReference>
<dbReference type="Proteomes" id="UP000198571">
    <property type="component" value="Unassembled WGS sequence"/>
</dbReference>
<dbReference type="InterPro" id="IPR013766">
    <property type="entry name" value="Thioredoxin_domain"/>
</dbReference>
<keyword evidence="9" id="KW-1185">Reference proteome</keyword>
<dbReference type="GO" id="GO:0016491">
    <property type="term" value="F:oxidoreductase activity"/>
    <property type="evidence" value="ECO:0007669"/>
    <property type="project" value="InterPro"/>
</dbReference>
<evidence type="ECO:0000256" key="6">
    <source>
        <dbReference type="SAM" id="MobiDB-lite"/>
    </source>
</evidence>
<name>A0A1H9V0V6_9BACI</name>
<dbReference type="EMBL" id="FOGT01000009">
    <property type="protein sequence ID" value="SES15316.1"/>
    <property type="molecule type" value="Genomic_DNA"/>
</dbReference>
<dbReference type="GO" id="GO:0016209">
    <property type="term" value="F:antioxidant activity"/>
    <property type="evidence" value="ECO:0007669"/>
    <property type="project" value="InterPro"/>
</dbReference>
<evidence type="ECO:0000313" key="8">
    <source>
        <dbReference type="EMBL" id="SES15316.1"/>
    </source>
</evidence>
<keyword evidence="3" id="KW-0812">Transmembrane</keyword>
<evidence type="ECO:0000313" key="9">
    <source>
        <dbReference type="Proteomes" id="UP000198571"/>
    </source>
</evidence>
<evidence type="ECO:0000256" key="1">
    <source>
        <dbReference type="ARBA" id="ARBA00004196"/>
    </source>
</evidence>
<dbReference type="InterPro" id="IPR050553">
    <property type="entry name" value="Thioredoxin_ResA/DsbE_sf"/>
</dbReference>
<proteinExistence type="predicted"/>
<keyword evidence="5" id="KW-0676">Redox-active center</keyword>
<dbReference type="AlphaFoldDB" id="A0A1H9V0V6"/>
<keyword evidence="2" id="KW-0201">Cytochrome c-type biogenesis</keyword>
<reference evidence="9" key="1">
    <citation type="submission" date="2016-10" db="EMBL/GenBank/DDBJ databases">
        <authorList>
            <person name="Varghese N."/>
            <person name="Submissions S."/>
        </authorList>
    </citation>
    <scope>NUCLEOTIDE SEQUENCE [LARGE SCALE GENOMIC DNA]</scope>
    <source>
        <strain evidence="9">S9</strain>
    </source>
</reference>
<dbReference type="STRING" id="1601833.SAMN05518684_10962"/>
<accession>A0A1H9V0V6</accession>
<protein>
    <submittedName>
        <fullName evidence="8">Peroxiredoxin</fullName>
    </submittedName>
</protein>
<dbReference type="InterPro" id="IPR000866">
    <property type="entry name" value="AhpC/TSA"/>
</dbReference>
<dbReference type="SUPFAM" id="SSF52833">
    <property type="entry name" value="Thioredoxin-like"/>
    <property type="match status" value="1"/>
</dbReference>
<evidence type="ECO:0000259" key="7">
    <source>
        <dbReference type="PROSITE" id="PS51352"/>
    </source>
</evidence>
<dbReference type="InterPro" id="IPR036249">
    <property type="entry name" value="Thioredoxin-like_sf"/>
</dbReference>
<dbReference type="PROSITE" id="PS51352">
    <property type="entry name" value="THIOREDOXIN_2"/>
    <property type="match status" value="1"/>
</dbReference>
<evidence type="ECO:0000256" key="5">
    <source>
        <dbReference type="ARBA" id="ARBA00023284"/>
    </source>
</evidence>
<dbReference type="GO" id="GO:0030313">
    <property type="term" value="C:cell envelope"/>
    <property type="evidence" value="ECO:0007669"/>
    <property type="project" value="UniProtKB-SubCell"/>
</dbReference>
<dbReference type="Gene3D" id="3.40.30.10">
    <property type="entry name" value="Glutaredoxin"/>
    <property type="match status" value="1"/>
</dbReference>
<sequence length="199" mass="22683">MEMKKWLLIIIFAGMVGWTLYETVEWNSTSEPASETEEGSVSDAEDENLEQPSISEEDIGLNEGDYAPDFTLETLAGEEVSLWDFRGQKVMVNFWATWCPPCRAEMPDMQEMYEEYDDIKILAVNLTETEPGVDQVEEFTEDFGLTFPILLDHEVEVAGIYDIQPIPTSYMIDSEGKVQSIAFGALNKDMMVQRFDNMD</sequence>
<keyword evidence="3" id="KW-0735">Signal-anchor</keyword>
<dbReference type="GO" id="GO:0017004">
    <property type="term" value="P:cytochrome complex assembly"/>
    <property type="evidence" value="ECO:0007669"/>
    <property type="project" value="UniProtKB-KW"/>
</dbReference>
<evidence type="ECO:0000256" key="3">
    <source>
        <dbReference type="ARBA" id="ARBA00022968"/>
    </source>
</evidence>
<comment type="subcellular location">
    <subcellularLocation>
        <location evidence="1">Cell envelope</location>
    </subcellularLocation>
</comment>
<dbReference type="Pfam" id="PF00578">
    <property type="entry name" value="AhpC-TSA"/>
    <property type="match status" value="1"/>
</dbReference>
<dbReference type="PANTHER" id="PTHR42852:SF6">
    <property type="entry name" value="THIOL:DISULFIDE INTERCHANGE PROTEIN DSBE"/>
    <property type="match status" value="1"/>
</dbReference>
<dbReference type="CDD" id="cd02966">
    <property type="entry name" value="TlpA_like_family"/>
    <property type="match status" value="1"/>
</dbReference>
<organism evidence="8 9">
    <name type="scientific">Salipaludibacillus aurantiacus</name>
    <dbReference type="NCBI Taxonomy" id="1601833"/>
    <lineage>
        <taxon>Bacteria</taxon>
        <taxon>Bacillati</taxon>
        <taxon>Bacillota</taxon>
        <taxon>Bacilli</taxon>
        <taxon>Bacillales</taxon>
        <taxon>Bacillaceae</taxon>
    </lineage>
</organism>
<feature type="region of interest" description="Disordered" evidence="6">
    <location>
        <begin position="29"/>
        <end position="62"/>
    </location>
</feature>
<evidence type="ECO:0000256" key="4">
    <source>
        <dbReference type="ARBA" id="ARBA00023157"/>
    </source>
</evidence>
<gene>
    <name evidence="8" type="ORF">SAMN05518684_10962</name>
</gene>
<dbReference type="InterPro" id="IPR017937">
    <property type="entry name" value="Thioredoxin_CS"/>
</dbReference>
<evidence type="ECO:0000256" key="2">
    <source>
        <dbReference type="ARBA" id="ARBA00022748"/>
    </source>
</evidence>
<feature type="domain" description="Thioredoxin" evidence="7">
    <location>
        <begin position="61"/>
        <end position="199"/>
    </location>
</feature>
<dbReference type="PROSITE" id="PS00194">
    <property type="entry name" value="THIOREDOXIN_1"/>
    <property type="match status" value="1"/>
</dbReference>